<dbReference type="Pfam" id="PF09413">
    <property type="entry name" value="DUF2007"/>
    <property type="match status" value="1"/>
</dbReference>
<feature type="domain" description="DUF2007" evidence="1">
    <location>
        <begin position="1"/>
        <end position="65"/>
    </location>
</feature>
<dbReference type="EMBL" id="FMJD01000005">
    <property type="protein sequence ID" value="SCM74623.1"/>
    <property type="molecule type" value="Genomic_DNA"/>
</dbReference>
<evidence type="ECO:0000259" key="1">
    <source>
        <dbReference type="Pfam" id="PF09413"/>
    </source>
</evidence>
<accession>A0A212LAM6</accession>
<dbReference type="AlphaFoldDB" id="A0A212LAM6"/>
<organism evidence="2">
    <name type="scientific">uncultured Pleomorphomonas sp</name>
    <dbReference type="NCBI Taxonomy" id="442121"/>
    <lineage>
        <taxon>Bacteria</taxon>
        <taxon>Pseudomonadati</taxon>
        <taxon>Pseudomonadota</taxon>
        <taxon>Alphaproteobacteria</taxon>
        <taxon>Hyphomicrobiales</taxon>
        <taxon>Pleomorphomonadaceae</taxon>
        <taxon>Pleomorphomonas</taxon>
        <taxon>environmental samples</taxon>
    </lineage>
</organism>
<dbReference type="InterPro" id="IPR011322">
    <property type="entry name" value="N-reg_PII-like_a/b"/>
</dbReference>
<name>A0A212LAM6_9HYPH</name>
<protein>
    <recommendedName>
        <fullName evidence="1">DUF2007 domain-containing protein</fullName>
    </recommendedName>
</protein>
<gene>
    <name evidence="2" type="ORF">KL86PLE_130290</name>
</gene>
<sequence>MEELIRTNDLVTISFVEALLKDADIGYIVADQAMSALEGMVGAFPRRILVDADEADRARRLLTDAGLGAELRPRAKTEPGW</sequence>
<evidence type="ECO:0000313" key="2">
    <source>
        <dbReference type="EMBL" id="SCM74623.1"/>
    </source>
</evidence>
<dbReference type="RefSeq" id="WP_288199788.1">
    <property type="nucleotide sequence ID" value="NZ_LT608334.1"/>
</dbReference>
<dbReference type="InterPro" id="IPR018551">
    <property type="entry name" value="DUF2007"/>
</dbReference>
<dbReference type="Gene3D" id="3.30.70.790">
    <property type="entry name" value="UreE, C-terminal domain"/>
    <property type="match status" value="1"/>
</dbReference>
<reference evidence="2" key="1">
    <citation type="submission" date="2016-08" db="EMBL/GenBank/DDBJ databases">
        <authorList>
            <person name="Seilhamer J.J."/>
        </authorList>
    </citation>
    <scope>NUCLEOTIDE SEQUENCE</scope>
    <source>
        <strain evidence="2">86</strain>
    </source>
</reference>
<proteinExistence type="predicted"/>
<dbReference type="SUPFAM" id="SSF54913">
    <property type="entry name" value="GlnB-like"/>
    <property type="match status" value="1"/>
</dbReference>